<dbReference type="GO" id="GO:0006281">
    <property type="term" value="P:DNA repair"/>
    <property type="evidence" value="ECO:0007669"/>
    <property type="project" value="UniProtKB-ARBA"/>
</dbReference>
<dbReference type="InterPro" id="IPR011604">
    <property type="entry name" value="PDDEXK-like_dom_sf"/>
</dbReference>
<dbReference type="SUPFAM" id="SSF52980">
    <property type="entry name" value="Restriction endonuclease-like"/>
    <property type="match status" value="1"/>
</dbReference>
<comment type="caution">
    <text evidence="2">The sequence shown here is derived from an EMBL/GenBank/DDBJ whole genome shotgun (WGS) entry which is preliminary data.</text>
</comment>
<keyword evidence="3" id="KW-1185">Reference proteome</keyword>
<dbReference type="Gene3D" id="3.90.320.10">
    <property type="match status" value="1"/>
</dbReference>
<dbReference type="EMBL" id="JAFNEN010000964">
    <property type="protein sequence ID" value="KAG8175683.1"/>
    <property type="molecule type" value="Genomic_DNA"/>
</dbReference>
<reference evidence="2 3" key="1">
    <citation type="journal article" date="2022" name="Nat. Ecol. Evol.">
        <title>A masculinizing supergene underlies an exaggerated male reproductive morph in a spider.</title>
        <authorList>
            <person name="Hendrickx F."/>
            <person name="De Corte Z."/>
            <person name="Sonet G."/>
            <person name="Van Belleghem S.M."/>
            <person name="Kostlbacher S."/>
            <person name="Vangestel C."/>
        </authorList>
    </citation>
    <scope>NUCLEOTIDE SEQUENCE [LARGE SCALE GENOMIC DNA]</scope>
    <source>
        <strain evidence="2">W744_W776</strain>
    </source>
</reference>
<dbReference type="PANTHER" id="PTHR39953:SF1">
    <property type="entry name" value="RE54151P"/>
    <property type="match status" value="1"/>
</dbReference>
<protein>
    <recommendedName>
        <fullName evidence="1">YqaJ viral recombinase domain-containing protein</fullName>
    </recommendedName>
</protein>
<dbReference type="PANTHER" id="PTHR39953">
    <property type="entry name" value="RE54151P"/>
    <property type="match status" value="1"/>
</dbReference>
<gene>
    <name evidence="2" type="ORF">JTE90_010158</name>
</gene>
<name>A0AAV6TVK1_9ARAC</name>
<dbReference type="Pfam" id="PF09588">
    <property type="entry name" value="YqaJ"/>
    <property type="match status" value="1"/>
</dbReference>
<sequence length="265" mass="29140">MLLPFWHGYSAEDAAVTSTTCYWRKSELSSVGRGLKFMKTSESGKKAVRHLPASDGSAREEFTELYASKGIFDTQLTAYTSPVVGIKELPLHYLHSAHKNTGAVISPSGFNEFAKTQLLPDICQKAEKATCLQADTPLWHELRYGRITASKLNAAAHCHTLDGSLEQILGARVKETEAMKRGTRLEQAVKMALSMKLECKVLDYGFLLDQEFPVFGASPDGVSADFTVEINCPVSSQTEKGEDPVGGDQLIHVVLYIYQDCELCV</sequence>
<dbReference type="InterPro" id="IPR011335">
    <property type="entry name" value="Restrct_endonuc-II-like"/>
</dbReference>
<evidence type="ECO:0000313" key="2">
    <source>
        <dbReference type="EMBL" id="KAG8175683.1"/>
    </source>
</evidence>
<dbReference type="AlphaFoldDB" id="A0AAV6TVK1"/>
<proteinExistence type="predicted"/>
<evidence type="ECO:0000313" key="3">
    <source>
        <dbReference type="Proteomes" id="UP000827092"/>
    </source>
</evidence>
<dbReference type="InterPro" id="IPR019080">
    <property type="entry name" value="YqaJ_viral_recombinase"/>
</dbReference>
<evidence type="ECO:0000259" key="1">
    <source>
        <dbReference type="Pfam" id="PF09588"/>
    </source>
</evidence>
<accession>A0AAV6TVK1</accession>
<organism evidence="2 3">
    <name type="scientific">Oedothorax gibbosus</name>
    <dbReference type="NCBI Taxonomy" id="931172"/>
    <lineage>
        <taxon>Eukaryota</taxon>
        <taxon>Metazoa</taxon>
        <taxon>Ecdysozoa</taxon>
        <taxon>Arthropoda</taxon>
        <taxon>Chelicerata</taxon>
        <taxon>Arachnida</taxon>
        <taxon>Araneae</taxon>
        <taxon>Araneomorphae</taxon>
        <taxon>Entelegynae</taxon>
        <taxon>Araneoidea</taxon>
        <taxon>Linyphiidae</taxon>
        <taxon>Erigoninae</taxon>
        <taxon>Oedothorax</taxon>
    </lineage>
</organism>
<dbReference type="Proteomes" id="UP000827092">
    <property type="component" value="Unassembled WGS sequence"/>
</dbReference>
<feature type="domain" description="YqaJ viral recombinase" evidence="1">
    <location>
        <begin position="139"/>
        <end position="238"/>
    </location>
</feature>